<name>A0A4R2RM44_9BACL</name>
<feature type="chain" id="PRO_5038830379" evidence="1">
    <location>
        <begin position="23"/>
        <end position="223"/>
    </location>
</feature>
<gene>
    <name evidence="2" type="ORF">EDD57_1674</name>
</gene>
<comment type="caution">
    <text evidence="2">The sequence shown here is derived from an EMBL/GenBank/DDBJ whole genome shotgun (WGS) entry which is preliminary data.</text>
</comment>
<dbReference type="Proteomes" id="UP000294746">
    <property type="component" value="Unassembled WGS sequence"/>
</dbReference>
<evidence type="ECO:0000313" key="2">
    <source>
        <dbReference type="EMBL" id="TCP60821.1"/>
    </source>
</evidence>
<keyword evidence="3" id="KW-1185">Reference proteome</keyword>
<protein>
    <submittedName>
        <fullName evidence="2">Uncharacterized protein</fullName>
    </submittedName>
</protein>
<accession>A0A4R2RM44</accession>
<reference evidence="2 3" key="1">
    <citation type="submission" date="2019-03" db="EMBL/GenBank/DDBJ databases">
        <title>Genomic Encyclopedia of Type Strains, Phase IV (KMG-IV): sequencing the most valuable type-strain genomes for metagenomic binning, comparative biology and taxonomic classification.</title>
        <authorList>
            <person name="Goeker M."/>
        </authorList>
    </citation>
    <scope>NUCLEOTIDE SEQUENCE [LARGE SCALE GENOMIC DNA]</scope>
    <source>
        <strain evidence="2 3">DSM 46831</strain>
    </source>
</reference>
<keyword evidence="1" id="KW-0732">Signal</keyword>
<dbReference type="RefSeq" id="WP_131850009.1">
    <property type="nucleotide sequence ID" value="NZ_SLXV01000067.1"/>
</dbReference>
<dbReference type="AlphaFoldDB" id="A0A4R2RM44"/>
<proteinExistence type="predicted"/>
<evidence type="ECO:0000313" key="3">
    <source>
        <dbReference type="Proteomes" id="UP000294746"/>
    </source>
</evidence>
<sequence length="223" mass="24509">MKKGFILMGISAILLGSFVVVSAFSTNTETNATATKKTTDETASGFITVDTHADIVRAYNDIPSLTKASAIVIEGDVMSTSTKYYKDEIAPCTLSQVKVSKVISGDVKIGDVVTFQETGGITTQKYVSERSRGRDFPPLSEVEENKQVDFKINGLSAMKKDEKVLLFGERYQDIYLVVGGYQGKFKVDGNKIERQSPKGDESFYPTLKMSQSSLVNEVQQLKK</sequence>
<evidence type="ECO:0000256" key="1">
    <source>
        <dbReference type="SAM" id="SignalP"/>
    </source>
</evidence>
<feature type="signal peptide" evidence="1">
    <location>
        <begin position="1"/>
        <end position="22"/>
    </location>
</feature>
<organism evidence="2 3">
    <name type="scientific">Baia soyae</name>
    <dbReference type="NCBI Taxonomy" id="1544746"/>
    <lineage>
        <taxon>Bacteria</taxon>
        <taxon>Bacillati</taxon>
        <taxon>Bacillota</taxon>
        <taxon>Bacilli</taxon>
        <taxon>Bacillales</taxon>
        <taxon>Thermoactinomycetaceae</taxon>
        <taxon>Baia</taxon>
    </lineage>
</organism>
<dbReference type="OrthoDB" id="2989577at2"/>
<dbReference type="EMBL" id="SLXV01000067">
    <property type="protein sequence ID" value="TCP60821.1"/>
    <property type="molecule type" value="Genomic_DNA"/>
</dbReference>